<accession>A0A0G4FYK3</accession>
<dbReference type="InterPro" id="IPR009056">
    <property type="entry name" value="Cyt_c-like_dom"/>
</dbReference>
<dbReference type="InterPro" id="IPR002327">
    <property type="entry name" value="Cyt_c_1A/1B"/>
</dbReference>
<evidence type="ECO:0000313" key="11">
    <source>
        <dbReference type="EMBL" id="CEM20445.1"/>
    </source>
</evidence>
<dbReference type="GO" id="GO:0009055">
    <property type="term" value="F:electron transfer activity"/>
    <property type="evidence" value="ECO:0007669"/>
    <property type="project" value="InterPro"/>
</dbReference>
<name>A0A0G4FYK3_9ALVE</name>
<keyword evidence="4 8" id="KW-0349">Heme</keyword>
<evidence type="ECO:0000256" key="2">
    <source>
        <dbReference type="ARBA" id="ARBA00006488"/>
    </source>
</evidence>
<dbReference type="PhylomeDB" id="A0A0G4FYK3"/>
<evidence type="ECO:0000256" key="3">
    <source>
        <dbReference type="ARBA" id="ARBA00022448"/>
    </source>
</evidence>
<feature type="domain" description="Cytochrome c" evidence="10">
    <location>
        <begin position="22"/>
        <end position="175"/>
    </location>
</feature>
<proteinExistence type="inferred from homology"/>
<dbReference type="GO" id="GO:0020037">
    <property type="term" value="F:heme binding"/>
    <property type="evidence" value="ECO:0007669"/>
    <property type="project" value="InterPro"/>
</dbReference>
<comment type="subcellular location">
    <subcellularLocation>
        <location evidence="1">Mitochondrion intermembrane space</location>
    </subcellularLocation>
</comment>
<dbReference type="EMBL" id="CDMZ01000736">
    <property type="protein sequence ID" value="CEM20445.1"/>
    <property type="molecule type" value="Genomic_DNA"/>
</dbReference>
<dbReference type="InterPro" id="IPR036909">
    <property type="entry name" value="Cyt_c-like_dom_sf"/>
</dbReference>
<evidence type="ECO:0000256" key="4">
    <source>
        <dbReference type="ARBA" id="ARBA00022617"/>
    </source>
</evidence>
<evidence type="ECO:0000256" key="9">
    <source>
        <dbReference type="RuleBase" id="RU004426"/>
    </source>
</evidence>
<dbReference type="PANTHER" id="PTHR11961">
    <property type="entry name" value="CYTOCHROME C"/>
    <property type="match status" value="1"/>
</dbReference>
<dbReference type="VEuPathDB" id="CryptoDB:Cvel_19384"/>
<protein>
    <recommendedName>
        <fullName evidence="10">Cytochrome c domain-containing protein</fullName>
    </recommendedName>
</protein>
<evidence type="ECO:0000259" key="10">
    <source>
        <dbReference type="PROSITE" id="PS51007"/>
    </source>
</evidence>
<gene>
    <name evidence="11" type="ORF">Cvel_19384</name>
</gene>
<dbReference type="SUPFAM" id="SSF46626">
    <property type="entry name" value="Cytochrome c"/>
    <property type="match status" value="1"/>
</dbReference>
<evidence type="ECO:0000256" key="1">
    <source>
        <dbReference type="ARBA" id="ARBA00004569"/>
    </source>
</evidence>
<evidence type="ECO:0000256" key="5">
    <source>
        <dbReference type="ARBA" id="ARBA00022723"/>
    </source>
</evidence>
<sequence>MPRPVKHEDFDDVPDDLPLPPGDWKRGLRLFKKHCAECHSIRPDGRAHPRTTATTSGPTMWNVWNREAGVETTGKFLQYFGPGLNPDLRGACAELGGLRWSAVLEQHFSPVLFDREAKSRRGKESEHLRWTDTNLLRYMKNHREFLQVPNTPMNFVGLKDFQERVDVLHFLRELREGSPFGYGEALLRDVQEGVPPLFSHSHNTEKIVNNETVEIRGCLPSTLDE</sequence>
<evidence type="ECO:0000256" key="6">
    <source>
        <dbReference type="ARBA" id="ARBA00022982"/>
    </source>
</evidence>
<dbReference type="GO" id="GO:0046872">
    <property type="term" value="F:metal ion binding"/>
    <property type="evidence" value="ECO:0007669"/>
    <property type="project" value="UniProtKB-KW"/>
</dbReference>
<keyword evidence="7 8" id="KW-0408">Iron</keyword>
<comment type="similarity">
    <text evidence="2 9">Belongs to the cytochrome c family.</text>
</comment>
<evidence type="ECO:0000256" key="7">
    <source>
        <dbReference type="ARBA" id="ARBA00023004"/>
    </source>
</evidence>
<dbReference type="PROSITE" id="PS51007">
    <property type="entry name" value="CYTC"/>
    <property type="match status" value="1"/>
</dbReference>
<dbReference type="GO" id="GO:0005758">
    <property type="term" value="C:mitochondrial intermembrane space"/>
    <property type="evidence" value="ECO:0007669"/>
    <property type="project" value="UniProtKB-SubCell"/>
</dbReference>
<dbReference type="Gene3D" id="1.10.760.10">
    <property type="entry name" value="Cytochrome c-like domain"/>
    <property type="match status" value="2"/>
</dbReference>
<keyword evidence="5 8" id="KW-0479">Metal-binding</keyword>
<evidence type="ECO:0000256" key="8">
    <source>
        <dbReference type="PROSITE-ProRule" id="PRU00433"/>
    </source>
</evidence>
<reference evidence="11" key="1">
    <citation type="submission" date="2014-11" db="EMBL/GenBank/DDBJ databases">
        <authorList>
            <person name="Otto D Thomas"/>
            <person name="Naeem Raeece"/>
        </authorList>
    </citation>
    <scope>NUCLEOTIDE SEQUENCE</scope>
</reference>
<dbReference type="AlphaFoldDB" id="A0A0G4FYK3"/>
<keyword evidence="6" id="KW-0249">Electron transport</keyword>
<keyword evidence="3" id="KW-0813">Transport</keyword>
<organism evidence="11">
    <name type="scientific">Chromera velia CCMP2878</name>
    <dbReference type="NCBI Taxonomy" id="1169474"/>
    <lineage>
        <taxon>Eukaryota</taxon>
        <taxon>Sar</taxon>
        <taxon>Alveolata</taxon>
        <taxon>Colpodellida</taxon>
        <taxon>Chromeraceae</taxon>
        <taxon>Chromera</taxon>
    </lineage>
</organism>